<evidence type="ECO:0000313" key="1">
    <source>
        <dbReference type="EMBL" id="PZO77081.1"/>
    </source>
</evidence>
<dbReference type="AlphaFoldDB" id="A0A2W5B2D2"/>
<organism evidence="1 2">
    <name type="scientific">Sphingomonas taxi</name>
    <dbReference type="NCBI Taxonomy" id="1549858"/>
    <lineage>
        <taxon>Bacteria</taxon>
        <taxon>Pseudomonadati</taxon>
        <taxon>Pseudomonadota</taxon>
        <taxon>Alphaproteobacteria</taxon>
        <taxon>Sphingomonadales</taxon>
        <taxon>Sphingomonadaceae</taxon>
        <taxon>Sphingomonas</taxon>
    </lineage>
</organism>
<accession>A0A2W5B2D2</accession>
<evidence type="ECO:0000313" key="2">
    <source>
        <dbReference type="Proteomes" id="UP000249555"/>
    </source>
</evidence>
<dbReference type="EMBL" id="QFMX01000001">
    <property type="protein sequence ID" value="PZO77081.1"/>
    <property type="molecule type" value="Genomic_DNA"/>
</dbReference>
<dbReference type="Proteomes" id="UP000249555">
    <property type="component" value="Unassembled WGS sequence"/>
</dbReference>
<proteinExistence type="predicted"/>
<comment type="caution">
    <text evidence="1">The sequence shown here is derived from an EMBL/GenBank/DDBJ whole genome shotgun (WGS) entry which is preliminary data.</text>
</comment>
<reference evidence="1 2" key="1">
    <citation type="submission" date="2017-08" db="EMBL/GenBank/DDBJ databases">
        <title>Infants hospitalized years apart are colonized by the same room-sourced microbial strains.</title>
        <authorList>
            <person name="Brooks B."/>
            <person name="Olm M.R."/>
            <person name="Firek B.A."/>
            <person name="Baker R."/>
            <person name="Thomas B.C."/>
            <person name="Morowitz M.J."/>
            <person name="Banfield J.F."/>
        </authorList>
    </citation>
    <scope>NUCLEOTIDE SEQUENCE [LARGE SCALE GENOMIC DNA]</scope>
    <source>
        <strain evidence="1">S2_018_000_R3_119</strain>
    </source>
</reference>
<sequence length="144" mass="15926">MILYAKRLAWLNATPRPPADSPRAKGFNLATAPSRFDTLKRDRIPVQMPPLPLPHIIERWTEIGMVGSNGMSATPLSWAEIAAWQANTFIRLSSWEARVIRALSQAYVSQSRISEEETCPSPWRGAVTEAEKAAEVAILDSVLG</sequence>
<gene>
    <name evidence="1" type="ORF">DI640_01485</name>
</gene>
<protein>
    <submittedName>
        <fullName evidence="1">Uncharacterized protein</fullName>
    </submittedName>
</protein>
<name>A0A2W5B2D2_9SPHN</name>